<organism evidence="13 14">
    <name type="scientific">Solimicrobium silvestre</name>
    <dbReference type="NCBI Taxonomy" id="2099400"/>
    <lineage>
        <taxon>Bacteria</taxon>
        <taxon>Pseudomonadati</taxon>
        <taxon>Pseudomonadota</taxon>
        <taxon>Betaproteobacteria</taxon>
        <taxon>Burkholderiales</taxon>
        <taxon>Oxalobacteraceae</taxon>
        <taxon>Solimicrobium</taxon>
    </lineage>
</organism>
<name>A0A2S9GTK4_9BURK</name>
<dbReference type="InterPro" id="IPR022346">
    <property type="entry name" value="T2SS_GspH"/>
</dbReference>
<evidence type="ECO:0000259" key="12">
    <source>
        <dbReference type="Pfam" id="PF12019"/>
    </source>
</evidence>
<accession>A0A2S9GTK4</accession>
<keyword evidence="7 11" id="KW-1133">Transmembrane helix</keyword>
<keyword evidence="4" id="KW-0488">Methylation</keyword>
<evidence type="ECO:0000313" key="13">
    <source>
        <dbReference type="EMBL" id="PRC91018.1"/>
    </source>
</evidence>
<evidence type="ECO:0000256" key="2">
    <source>
        <dbReference type="ARBA" id="ARBA00021549"/>
    </source>
</evidence>
<feature type="transmembrane region" description="Helical" evidence="11">
    <location>
        <begin position="21"/>
        <end position="47"/>
    </location>
</feature>
<dbReference type="Gene3D" id="3.55.40.10">
    <property type="entry name" value="minor pseudopilin epsh domain"/>
    <property type="match status" value="1"/>
</dbReference>
<dbReference type="Pfam" id="PF12019">
    <property type="entry name" value="GspH"/>
    <property type="match status" value="1"/>
</dbReference>
<protein>
    <recommendedName>
        <fullName evidence="2">Type II secretion system protein H</fullName>
    </recommendedName>
    <alternativeName>
        <fullName evidence="10">General secretion pathway protein H</fullName>
    </alternativeName>
</protein>
<keyword evidence="14" id="KW-1185">Reference proteome</keyword>
<keyword evidence="5" id="KW-0997">Cell inner membrane</keyword>
<evidence type="ECO:0000256" key="6">
    <source>
        <dbReference type="ARBA" id="ARBA00022692"/>
    </source>
</evidence>
<dbReference type="Pfam" id="PF07963">
    <property type="entry name" value="N_methyl"/>
    <property type="match status" value="1"/>
</dbReference>
<keyword evidence="6 11" id="KW-0812">Transmembrane</keyword>
<dbReference type="InterPro" id="IPR045584">
    <property type="entry name" value="Pilin-like"/>
</dbReference>
<dbReference type="SUPFAM" id="SSF54523">
    <property type="entry name" value="Pili subunits"/>
    <property type="match status" value="1"/>
</dbReference>
<evidence type="ECO:0000256" key="1">
    <source>
        <dbReference type="ARBA" id="ARBA00004377"/>
    </source>
</evidence>
<keyword evidence="8 11" id="KW-0472">Membrane</keyword>
<feature type="domain" description="General secretion pathway GspH" evidence="12">
    <location>
        <begin position="64"/>
        <end position="198"/>
    </location>
</feature>
<dbReference type="GO" id="GO:0005886">
    <property type="term" value="C:plasma membrane"/>
    <property type="evidence" value="ECO:0007669"/>
    <property type="project" value="UniProtKB-SubCell"/>
</dbReference>
<dbReference type="InterPro" id="IPR012902">
    <property type="entry name" value="N_methyl_site"/>
</dbReference>
<dbReference type="AlphaFoldDB" id="A0A2S9GTK4"/>
<proteinExistence type="inferred from homology"/>
<dbReference type="OrthoDB" id="8592199at2"/>
<sequence length="225" mass="24086">MFLIQYRSFKHWSFTKLLRPASRAGGFTLVELLITMTIAAILLAVAVPQFKSAFQSQQASTEITNLLNDMAYARSEAIREGQYVTICALPAPPLTTGVSCGTSNNWQNGWIIYSDSGTSSTTTNSATQTYAASTSTLLRVQNAFTSTDTLTNSTGSANSSVHTVSFNRDGFVPGLTAGAGLLFTLDNSPVNNSATRCLWLDVSGRQYIQIHNQTAATGQGTNTCS</sequence>
<evidence type="ECO:0000256" key="8">
    <source>
        <dbReference type="ARBA" id="ARBA00023136"/>
    </source>
</evidence>
<dbReference type="Proteomes" id="UP000237839">
    <property type="component" value="Unassembled WGS sequence"/>
</dbReference>
<evidence type="ECO:0000313" key="14">
    <source>
        <dbReference type="Proteomes" id="UP000237839"/>
    </source>
</evidence>
<dbReference type="GO" id="GO:0015628">
    <property type="term" value="P:protein secretion by the type II secretion system"/>
    <property type="evidence" value="ECO:0007669"/>
    <property type="project" value="InterPro"/>
</dbReference>
<evidence type="ECO:0000256" key="5">
    <source>
        <dbReference type="ARBA" id="ARBA00022519"/>
    </source>
</evidence>
<evidence type="ECO:0000256" key="4">
    <source>
        <dbReference type="ARBA" id="ARBA00022481"/>
    </source>
</evidence>
<dbReference type="RefSeq" id="WP_105534044.1">
    <property type="nucleotide sequence ID" value="NZ_PUGF01000031.1"/>
</dbReference>
<comment type="subcellular location">
    <subcellularLocation>
        <location evidence="1">Cell inner membrane</location>
        <topology evidence="1">Single-pass membrane protein</topology>
    </subcellularLocation>
</comment>
<evidence type="ECO:0000256" key="3">
    <source>
        <dbReference type="ARBA" id="ARBA00022475"/>
    </source>
</evidence>
<comment type="similarity">
    <text evidence="9">Belongs to the GSP H family.</text>
</comment>
<dbReference type="EMBL" id="PUGF01000031">
    <property type="protein sequence ID" value="PRC91018.1"/>
    <property type="molecule type" value="Genomic_DNA"/>
</dbReference>
<reference evidence="13 14" key="1">
    <citation type="submission" date="2018-02" db="EMBL/GenBank/DDBJ databases">
        <title>Solimicrobium silvestre gen. nov., sp. nov., isolated from alpine forest soil.</title>
        <authorList>
            <person name="Margesin R."/>
            <person name="Albuquerque L."/>
            <person name="Zhang D.-C."/>
            <person name="Froufe H.J.C."/>
            <person name="Severino R."/>
            <person name="Roxo I."/>
            <person name="Egas C."/>
            <person name="Da Costa M.S."/>
        </authorList>
    </citation>
    <scope>NUCLEOTIDE SEQUENCE [LARGE SCALE GENOMIC DNA]</scope>
    <source>
        <strain evidence="13 14">S20-91</strain>
    </source>
</reference>
<dbReference type="GO" id="GO:0015627">
    <property type="term" value="C:type II protein secretion system complex"/>
    <property type="evidence" value="ECO:0007669"/>
    <property type="project" value="InterPro"/>
</dbReference>
<evidence type="ECO:0000256" key="7">
    <source>
        <dbReference type="ARBA" id="ARBA00022989"/>
    </source>
</evidence>
<gene>
    <name evidence="13" type="ORF">S2091_4314</name>
</gene>
<dbReference type="PROSITE" id="PS00409">
    <property type="entry name" value="PROKAR_NTER_METHYL"/>
    <property type="match status" value="1"/>
</dbReference>
<dbReference type="NCBIfam" id="TIGR02532">
    <property type="entry name" value="IV_pilin_GFxxxE"/>
    <property type="match status" value="1"/>
</dbReference>
<comment type="caution">
    <text evidence="13">The sequence shown here is derived from an EMBL/GenBank/DDBJ whole genome shotgun (WGS) entry which is preliminary data.</text>
</comment>
<evidence type="ECO:0000256" key="9">
    <source>
        <dbReference type="ARBA" id="ARBA00025772"/>
    </source>
</evidence>
<evidence type="ECO:0000256" key="11">
    <source>
        <dbReference type="SAM" id="Phobius"/>
    </source>
</evidence>
<keyword evidence="3" id="KW-1003">Cell membrane</keyword>
<evidence type="ECO:0000256" key="10">
    <source>
        <dbReference type="ARBA" id="ARBA00030775"/>
    </source>
</evidence>